<dbReference type="AlphaFoldDB" id="A0A371E979"/>
<reference evidence="2" key="1">
    <citation type="submission" date="2018-05" db="EMBL/GenBank/DDBJ databases">
        <title>Draft genome of Mucuna pruriens seed.</title>
        <authorList>
            <person name="Nnadi N.E."/>
            <person name="Vos R."/>
            <person name="Hasami M.H."/>
            <person name="Devisetty U.K."/>
            <person name="Aguiy J.C."/>
        </authorList>
    </citation>
    <scope>NUCLEOTIDE SEQUENCE [LARGE SCALE GENOMIC DNA]</scope>
    <source>
        <strain evidence="2">JCA_2017</strain>
    </source>
</reference>
<feature type="transmembrane region" description="Helical" evidence="1">
    <location>
        <begin position="50"/>
        <end position="68"/>
    </location>
</feature>
<name>A0A371E979_MUCPR</name>
<evidence type="ECO:0000313" key="2">
    <source>
        <dbReference type="EMBL" id="RDX62584.1"/>
    </source>
</evidence>
<comment type="caution">
    <text evidence="2">The sequence shown here is derived from an EMBL/GenBank/DDBJ whole genome shotgun (WGS) entry which is preliminary data.</text>
</comment>
<feature type="non-terminal residue" evidence="2">
    <location>
        <position position="1"/>
    </location>
</feature>
<organism evidence="2 3">
    <name type="scientific">Mucuna pruriens</name>
    <name type="common">Velvet bean</name>
    <name type="synonym">Dolichos pruriens</name>
    <dbReference type="NCBI Taxonomy" id="157652"/>
    <lineage>
        <taxon>Eukaryota</taxon>
        <taxon>Viridiplantae</taxon>
        <taxon>Streptophyta</taxon>
        <taxon>Embryophyta</taxon>
        <taxon>Tracheophyta</taxon>
        <taxon>Spermatophyta</taxon>
        <taxon>Magnoliopsida</taxon>
        <taxon>eudicotyledons</taxon>
        <taxon>Gunneridae</taxon>
        <taxon>Pentapetalae</taxon>
        <taxon>rosids</taxon>
        <taxon>fabids</taxon>
        <taxon>Fabales</taxon>
        <taxon>Fabaceae</taxon>
        <taxon>Papilionoideae</taxon>
        <taxon>50 kb inversion clade</taxon>
        <taxon>NPAAA clade</taxon>
        <taxon>indigoferoid/millettioid clade</taxon>
        <taxon>Phaseoleae</taxon>
        <taxon>Mucuna</taxon>
    </lineage>
</organism>
<evidence type="ECO:0000256" key="1">
    <source>
        <dbReference type="SAM" id="Phobius"/>
    </source>
</evidence>
<dbReference type="Proteomes" id="UP000257109">
    <property type="component" value="Unassembled WGS sequence"/>
</dbReference>
<keyword evidence="3" id="KW-1185">Reference proteome</keyword>
<proteinExistence type="predicted"/>
<protein>
    <submittedName>
        <fullName evidence="2">Uncharacterized protein</fullName>
    </submittedName>
</protein>
<evidence type="ECO:0000313" key="3">
    <source>
        <dbReference type="Proteomes" id="UP000257109"/>
    </source>
</evidence>
<keyword evidence="1" id="KW-0812">Transmembrane</keyword>
<gene>
    <name evidence="2" type="ORF">CR513_59070</name>
</gene>
<dbReference type="EMBL" id="QJKJ01015402">
    <property type="protein sequence ID" value="RDX62584.1"/>
    <property type="molecule type" value="Genomic_DNA"/>
</dbReference>
<keyword evidence="1" id="KW-0472">Membrane</keyword>
<keyword evidence="1" id="KW-1133">Transmembrane helix</keyword>
<sequence length="167" mass="19191">MLLITFLAMILYSPPCFLLNFLISLSWEMDLRLLLKGLVNSYLILSPPNYPLRLLLLSFLFLMLLYPIHSIPQDVQHEDPLTVQPLQTYHHCQRSTMVTEHATILVNEAMPDSSSMPTLLLDLARPPDLDLLITVRKGTFSTRNPSPHYINLSYHRLSPMHYTCLSS</sequence>
<accession>A0A371E979</accession>